<dbReference type="SUPFAM" id="SSF55797">
    <property type="entry name" value="PR-1-like"/>
    <property type="match status" value="1"/>
</dbReference>
<dbReference type="EnsemblMetazoa" id="CLYHEMT015685.1">
    <property type="protein sequence ID" value="CLYHEMP015685.1"/>
    <property type="gene ID" value="CLYHEMG015685"/>
</dbReference>
<reference evidence="2" key="1">
    <citation type="submission" date="2021-01" db="UniProtKB">
        <authorList>
            <consortium name="EnsemblMetazoa"/>
        </authorList>
    </citation>
    <scope>IDENTIFICATION</scope>
</reference>
<accession>A0A7M5X0L0</accession>
<name>A0A7M5X0L0_9CNID</name>
<evidence type="ECO:0000313" key="2">
    <source>
        <dbReference type="EnsemblMetazoa" id="CLYHEMP015685.1"/>
    </source>
</evidence>
<sequence>MKKSFILILCLVTFVYGRESGSGGSGGDGYYECSCVDTTGDCDERYHCTDNRRSCPATCGECVPTLPPYHEGEHITPPEEIKEINEICASEHNKYDGVNLVFDNSIAHYSQLRAEYVVEQQQGSYQNVHDKCKLNLFPDLRWLVGNYMPFNEPMDLIAALKRAIQVWYEEVNNPGGDQSHYEAMIGHSLVGCGVASNGKITRVVVWYGTPKA</sequence>
<feature type="chain" id="PRO_5029575698" description="SCP domain-containing protein" evidence="1">
    <location>
        <begin position="18"/>
        <end position="212"/>
    </location>
</feature>
<evidence type="ECO:0008006" key="4">
    <source>
        <dbReference type="Google" id="ProtNLM"/>
    </source>
</evidence>
<feature type="signal peptide" evidence="1">
    <location>
        <begin position="1"/>
        <end position="17"/>
    </location>
</feature>
<evidence type="ECO:0000256" key="1">
    <source>
        <dbReference type="SAM" id="SignalP"/>
    </source>
</evidence>
<organism evidence="2 3">
    <name type="scientific">Clytia hemisphaerica</name>
    <dbReference type="NCBI Taxonomy" id="252671"/>
    <lineage>
        <taxon>Eukaryota</taxon>
        <taxon>Metazoa</taxon>
        <taxon>Cnidaria</taxon>
        <taxon>Hydrozoa</taxon>
        <taxon>Hydroidolina</taxon>
        <taxon>Leptothecata</taxon>
        <taxon>Obeliida</taxon>
        <taxon>Clytiidae</taxon>
        <taxon>Clytia</taxon>
    </lineage>
</organism>
<dbReference type="Proteomes" id="UP000594262">
    <property type="component" value="Unplaced"/>
</dbReference>
<protein>
    <recommendedName>
        <fullName evidence="4">SCP domain-containing protein</fullName>
    </recommendedName>
</protein>
<dbReference type="AlphaFoldDB" id="A0A7M5X0L0"/>
<proteinExistence type="predicted"/>
<keyword evidence="3" id="KW-1185">Reference proteome</keyword>
<evidence type="ECO:0000313" key="3">
    <source>
        <dbReference type="Proteomes" id="UP000594262"/>
    </source>
</evidence>
<keyword evidence="1" id="KW-0732">Signal</keyword>
<dbReference type="InterPro" id="IPR035940">
    <property type="entry name" value="CAP_sf"/>
</dbReference>